<dbReference type="Pfam" id="PF13205">
    <property type="entry name" value="Big_5"/>
    <property type="match status" value="3"/>
</dbReference>
<dbReference type="Gene3D" id="2.60.40.1930">
    <property type="match status" value="1"/>
</dbReference>
<reference evidence="5" key="1">
    <citation type="journal article" date="2020" name="mSystems">
        <title>Genome- and Community-Level Interaction Insights into Carbon Utilization and Element Cycling Functions of Hydrothermarchaeota in Hydrothermal Sediment.</title>
        <authorList>
            <person name="Zhou Z."/>
            <person name="Liu Y."/>
            <person name="Xu W."/>
            <person name="Pan J."/>
            <person name="Luo Z.H."/>
            <person name="Li M."/>
        </authorList>
    </citation>
    <scope>NUCLEOTIDE SEQUENCE [LARGE SCALE GENOMIC DNA]</scope>
    <source>
        <strain evidence="5">SpSt-289</strain>
    </source>
</reference>
<feature type="domain" description="Alpha-2-macroglobulin" evidence="4">
    <location>
        <begin position="1311"/>
        <end position="1400"/>
    </location>
</feature>
<protein>
    <recommendedName>
        <fullName evidence="6">Alpha-2-macroglobulin</fullName>
    </recommendedName>
</protein>
<dbReference type="Pfam" id="PF11974">
    <property type="entry name" value="bMG3"/>
    <property type="match status" value="1"/>
</dbReference>
<evidence type="ECO:0000313" key="5">
    <source>
        <dbReference type="EMBL" id="HDX33632.1"/>
    </source>
</evidence>
<dbReference type="Pfam" id="PF07703">
    <property type="entry name" value="A2M_BRD"/>
    <property type="match status" value="1"/>
</dbReference>
<dbReference type="InterPro" id="IPR008930">
    <property type="entry name" value="Terpenoid_cyclase/PrenylTrfase"/>
</dbReference>
<dbReference type="InterPro" id="IPR032812">
    <property type="entry name" value="SbsA_Ig"/>
</dbReference>
<comment type="caution">
    <text evidence="5">The sequence shown here is derived from an EMBL/GenBank/DDBJ whole genome shotgun (WGS) entry which is preliminary data.</text>
</comment>
<dbReference type="Pfam" id="PF07678">
    <property type="entry name" value="TED_complement"/>
    <property type="match status" value="1"/>
</dbReference>
<organism evidence="5">
    <name type="scientific">Caldilinea aerophila</name>
    <dbReference type="NCBI Taxonomy" id="133453"/>
    <lineage>
        <taxon>Bacteria</taxon>
        <taxon>Bacillati</taxon>
        <taxon>Chloroflexota</taxon>
        <taxon>Caldilineae</taxon>
        <taxon>Caldilineales</taxon>
        <taxon>Caldilineaceae</taxon>
        <taxon>Caldilinea</taxon>
    </lineage>
</organism>
<dbReference type="Pfam" id="PF01835">
    <property type="entry name" value="MG2"/>
    <property type="match status" value="1"/>
</dbReference>
<dbReference type="InterPro" id="IPR011625">
    <property type="entry name" value="A2M_N_BRD"/>
</dbReference>
<dbReference type="Pfam" id="PF00207">
    <property type="entry name" value="A2M"/>
    <property type="match status" value="1"/>
</dbReference>
<evidence type="ECO:0000259" key="3">
    <source>
        <dbReference type="SMART" id="SM01359"/>
    </source>
</evidence>
<dbReference type="SMART" id="SM01360">
    <property type="entry name" value="A2M"/>
    <property type="match status" value="1"/>
</dbReference>
<dbReference type="Gene3D" id="1.50.10.20">
    <property type="match status" value="1"/>
</dbReference>
<evidence type="ECO:0000256" key="2">
    <source>
        <dbReference type="ARBA" id="ARBA00022729"/>
    </source>
</evidence>
<feature type="domain" description="Alpha-2-macroglobulin bait region" evidence="3">
    <location>
        <begin position="1099"/>
        <end position="1247"/>
    </location>
</feature>
<dbReference type="InterPro" id="IPR041462">
    <property type="entry name" value="Bact_A2M_MG6"/>
</dbReference>
<dbReference type="InterPro" id="IPR041246">
    <property type="entry name" value="Bact_MG10"/>
</dbReference>
<dbReference type="GO" id="GO:0005615">
    <property type="term" value="C:extracellular space"/>
    <property type="evidence" value="ECO:0007669"/>
    <property type="project" value="InterPro"/>
</dbReference>
<dbReference type="SMART" id="SM01419">
    <property type="entry name" value="Thiol-ester_cl"/>
    <property type="match status" value="1"/>
</dbReference>
<dbReference type="PANTHER" id="PTHR40094">
    <property type="entry name" value="ALPHA-2-MACROGLOBULIN HOMOLOG"/>
    <property type="match status" value="1"/>
</dbReference>
<accession>A0A7C1FIA4</accession>
<dbReference type="Pfam" id="PF17962">
    <property type="entry name" value="bMG6"/>
    <property type="match status" value="1"/>
</dbReference>
<dbReference type="SMART" id="SM01359">
    <property type="entry name" value="A2M_N_2"/>
    <property type="match status" value="1"/>
</dbReference>
<dbReference type="EMBL" id="DSMG01000196">
    <property type="protein sequence ID" value="HDX33632.1"/>
    <property type="molecule type" value="Genomic_DNA"/>
</dbReference>
<dbReference type="InterPro" id="IPR051802">
    <property type="entry name" value="YfhM-like"/>
</dbReference>
<dbReference type="Pfam" id="PF17973">
    <property type="entry name" value="bMG10"/>
    <property type="match status" value="1"/>
</dbReference>
<dbReference type="GO" id="GO:0004866">
    <property type="term" value="F:endopeptidase inhibitor activity"/>
    <property type="evidence" value="ECO:0007669"/>
    <property type="project" value="InterPro"/>
</dbReference>
<dbReference type="InterPro" id="IPR002890">
    <property type="entry name" value="MG2"/>
</dbReference>
<dbReference type="InterPro" id="IPR001599">
    <property type="entry name" value="Macroglobln_a2"/>
</dbReference>
<dbReference type="CDD" id="cd02891">
    <property type="entry name" value="A2M_like"/>
    <property type="match status" value="1"/>
</dbReference>
<name>A0A7C1FIA4_9CHLR</name>
<sequence>MKKARENCPTVSGGFMQQRPFFKILNPILLFALIFTLSAPAVNPVVVASEQTKPLLQELAAPVLLQTTPEAGSTWDGGAVIFTFDQPMATAQIAVTPALAGETTVEGTSVTFTPTKAPTPGTRYRFSFVEATAANGAALASLVELTLEAVGAPGVLSTQPSNGATDVDPNMPITVIFSRPIVPLVGVEEQASLPQPLRFDPAVEGTGQWVTTSVYQFTPAALLTAATTYQVTVAPLTAVDGAAMSEPYTFQFSTAAPIVVEAKPVGILVPPDAQIVVTFSQPMDRASTEAAFKLGNETYPSIPGTFTWNDAQTVLTFTPEQPLPFGEVLAIEIAETALAQGQRGSLRAPWSSTFTVVPLPAIRSTSILPGARGVNPENELRISFTAPVSDTLLFDAIRIEGLLTSTQVISFTYTDLYDLTDGFAQQVETSPPPGYNTHLSINWYKQPNTTYTVTIASTVTDAYGNALPEAYTLNFTTGDFSPLVQLELDRFTHYSAFTTTVVGVRYRNVERIDARLYRLPLDGLFQLAGENQWELWDRYVVPDQPNNLIWERTYTPEGGDNVISRMGIKLTAVQRSGGPEEPLPPGVYLLEVRDPTAQMQGDGMPPVQRGVIVISNYNLTLKRGLQGNSLAWLTDLATGQPIAGSTVVFTRGGSPLAQGLTDADGLVLADLGLSQDDQWKPLFAYTGKPGQPDFAVVSSEWAEGIQPWSFNLDVGGSAEAWLLHVYTERPIYRPGQTVYWRGIFRILEQDAWVLPPAGLEAIVNINDGMGNLVSTTRVPVSENGTLHGEFTLAADAVTGYYSINVTAPLDTEAYHMASSYFQVAAYRKPEFQVTITTDKPEYIQGETVRITVQADYFSGGPLVNAPVEWYITGYNYTFSWADAPSDRFYSFEPFDPDRPDYNPFDSFQGLVQQGRGRTDANGTFVIELPADLGSMISSQRWYLYVTTTSPTDQAVYATTSFPVHRGAYYVGLSPASYVAQVSQPTLVDVVSVRPDGTVYAGAELKVVVYEYVWNSVYEQAEDGNFYWKTSAERTPVYTATVTTNDRGMASFAFTPDKSGQYQVTATGEDANGNLIRSAVFLYVAGEDFVAWPRQNNDRIELVADKQLYAPGETAKILVPNPFSGPVKALVTVERGGVLDARVVEFTSSSETLEIPVTAAHIPNIFVGVVIVKGVDETNPFPATRVGYARLAVDTAEKELHIDVQASSEVVRPGDVVTYTLTVRDHTGAPVANAETSLALVDKAVLVLAGSYGTERKLVDIFYYQRPLGVHTGSLLVINKDRVSQQLAEGGKGGGGGGDGLGIEVREDLADTAYWRADALSDENGVIEFSVKLPDNLTTWVLTAKAVTPDTRVGEATHEIIATKALQVRPILPRFFTAGDRALIGGIVLNGGKETTAAGLFKFEVSGATLEGQATQSEASFTALEPGQFSRFDFPVTVDSKATSVVVTLTAAAGELSDGLRMEIPVVRYQTPEVVGASGVLEGISVVEAIYVPTGATDDGELTVTLDPSLGAGLLEGLRYLEHFPYECNEQTVSRFLPNLFTVRALQALNISDPDLERTLSYQVGIGVQQLISRQNPDGGWGYWPGEESSPFITAYVLWGLNSADALGYPVSADNRNRAAEYLVSRFIAPSDATNASQLNEMAFMHYVLAEMERGDTGRMSTLYEVRERLSIDGKAFLAMAIHRMGADEMRVQTLMDDLAGAVQWSATGASWREDAIDYINFGSDVRSTAVALAAFLRIRPDVAFLPNVVRWLVSARTAGHWATTQENAWSIIALTDWLAYTGELEADYGWQATLNDETLGDGRFDNTNILTSTMLRASITGLLRNQANRLRLTRDDENGRLYYTTHLRYNLDALAVQPLARGLAVNRRFSLNGETVNSASVGDVLSVTVTIVAPTDLYHVMVETPIPAGVEPLDPNLSTVSPQDYYGPPVLRPIQPGKEGWWMWTPSFVDYRDDKVTLFATYLPAGAYEYTFRVRASLPGEFRVLPVHGEMMYFPEVWGRSSGALFTVKR</sequence>
<dbReference type="Gene3D" id="2.60.40.3710">
    <property type="match status" value="2"/>
</dbReference>
<evidence type="ECO:0000256" key="1">
    <source>
        <dbReference type="ARBA" id="ARBA00010556"/>
    </source>
</evidence>
<proteinExistence type="inferred from homology"/>
<dbReference type="InterPro" id="IPR047565">
    <property type="entry name" value="Alpha-macroglob_thiol-ester_cl"/>
</dbReference>
<comment type="similarity">
    <text evidence="1">Belongs to the protease inhibitor I39 (alpha-2-macroglobulin) family. Bacterial alpha-2-macroglobulin subfamily.</text>
</comment>
<keyword evidence="2" id="KW-0732">Signal</keyword>
<dbReference type="InterPro" id="IPR011626">
    <property type="entry name" value="Alpha-macroglobulin_TED"/>
</dbReference>
<evidence type="ECO:0008006" key="6">
    <source>
        <dbReference type="Google" id="ProtNLM"/>
    </source>
</evidence>
<dbReference type="SUPFAM" id="SSF48239">
    <property type="entry name" value="Terpenoid cyclases/Protein prenyltransferases"/>
    <property type="match status" value="1"/>
</dbReference>
<dbReference type="PANTHER" id="PTHR40094:SF1">
    <property type="entry name" value="UBIQUITIN DOMAIN-CONTAINING PROTEIN"/>
    <property type="match status" value="1"/>
</dbReference>
<dbReference type="InterPro" id="IPR021868">
    <property type="entry name" value="Alpha_2_Macroglob_MG3"/>
</dbReference>
<gene>
    <name evidence="5" type="ORF">ENQ20_19435</name>
</gene>
<evidence type="ECO:0000259" key="4">
    <source>
        <dbReference type="SMART" id="SM01360"/>
    </source>
</evidence>